<dbReference type="InterPro" id="IPR005086">
    <property type="entry name" value="CBM17/28"/>
</dbReference>
<evidence type="ECO:0000256" key="5">
    <source>
        <dbReference type="ARBA" id="ARBA00022801"/>
    </source>
</evidence>
<comment type="similarity">
    <text evidence="1 8">Belongs to the glycosyl hydrolase 26 family.</text>
</comment>
<keyword evidence="9" id="KW-0812">Transmembrane</keyword>
<evidence type="ECO:0000259" key="11">
    <source>
        <dbReference type="PROSITE" id="PS50847"/>
    </source>
</evidence>
<evidence type="ECO:0000256" key="6">
    <source>
        <dbReference type="ARBA" id="ARBA00023088"/>
    </source>
</evidence>
<keyword evidence="9" id="KW-0472">Membrane</keyword>
<feature type="active site" description="Nucleophile" evidence="8">
    <location>
        <position position="688"/>
    </location>
</feature>
<keyword evidence="4 10" id="KW-0732">Signal</keyword>
<protein>
    <submittedName>
        <fullName evidence="13">Beta-mannanase</fullName>
    </submittedName>
</protein>
<keyword evidence="7 8" id="KW-0326">Glycosidase</keyword>
<keyword evidence="2" id="KW-0134">Cell wall</keyword>
<dbReference type="SUPFAM" id="SSF51445">
    <property type="entry name" value="(Trans)glycosidases"/>
    <property type="match status" value="1"/>
</dbReference>
<dbReference type="InterPro" id="IPR008979">
    <property type="entry name" value="Galactose-bd-like_sf"/>
</dbReference>
<evidence type="ECO:0000256" key="2">
    <source>
        <dbReference type="ARBA" id="ARBA00022512"/>
    </source>
</evidence>
<dbReference type="PROSITE" id="PS51764">
    <property type="entry name" value="GH26"/>
    <property type="match status" value="1"/>
</dbReference>
<keyword evidence="9" id="KW-1133">Transmembrane helix</keyword>
<evidence type="ECO:0000256" key="9">
    <source>
        <dbReference type="SAM" id="Phobius"/>
    </source>
</evidence>
<dbReference type="GO" id="GO:0008810">
    <property type="term" value="F:cellulase activity"/>
    <property type="evidence" value="ECO:0007669"/>
    <property type="project" value="InterPro"/>
</dbReference>
<dbReference type="Gene3D" id="2.60.120.430">
    <property type="entry name" value="Galactose-binding lectin"/>
    <property type="match status" value="1"/>
</dbReference>
<dbReference type="EMBL" id="AB499196">
    <property type="protein sequence ID" value="BAV13095.1"/>
    <property type="molecule type" value="Genomic_DNA"/>
</dbReference>
<organism evidence="13">
    <name type="scientific">Clostridium cellulovorans</name>
    <dbReference type="NCBI Taxonomy" id="1493"/>
    <lineage>
        <taxon>Bacteria</taxon>
        <taxon>Bacillati</taxon>
        <taxon>Bacillota</taxon>
        <taxon>Clostridia</taxon>
        <taxon>Eubacteriales</taxon>
        <taxon>Clostridiaceae</taxon>
        <taxon>Clostridium</taxon>
    </lineage>
</organism>
<feature type="signal peptide" evidence="10">
    <location>
        <begin position="1"/>
        <end position="25"/>
    </location>
</feature>
<evidence type="ECO:0000313" key="13">
    <source>
        <dbReference type="EMBL" id="BAV13095.1"/>
    </source>
</evidence>
<dbReference type="InterPro" id="IPR019931">
    <property type="entry name" value="LPXTG_anchor"/>
</dbReference>
<dbReference type="SUPFAM" id="SSF49785">
    <property type="entry name" value="Galactose-binding domain-like"/>
    <property type="match status" value="3"/>
</dbReference>
<keyword evidence="3" id="KW-0964">Secreted</keyword>
<dbReference type="Pfam" id="PF00746">
    <property type="entry name" value="Gram_pos_anchor"/>
    <property type="match status" value="1"/>
</dbReference>
<keyword evidence="5 8" id="KW-0378">Hydrolase</keyword>
<dbReference type="Gene3D" id="3.20.20.80">
    <property type="entry name" value="Glycosidases"/>
    <property type="match status" value="1"/>
</dbReference>
<dbReference type="GO" id="GO:0016985">
    <property type="term" value="F:mannan endo-1,4-beta-mannosidase activity"/>
    <property type="evidence" value="ECO:0007669"/>
    <property type="project" value="InterPro"/>
</dbReference>
<dbReference type="PANTHER" id="PTHR40079">
    <property type="entry name" value="MANNAN ENDO-1,4-BETA-MANNOSIDASE E-RELATED"/>
    <property type="match status" value="1"/>
</dbReference>
<proteinExistence type="inferred from homology"/>
<dbReference type="PROSITE" id="PS50847">
    <property type="entry name" value="GRAM_POS_ANCHORING"/>
    <property type="match status" value="1"/>
</dbReference>
<feature type="transmembrane region" description="Helical" evidence="9">
    <location>
        <begin position="1267"/>
        <end position="1286"/>
    </location>
</feature>
<dbReference type="PRINTS" id="PR00739">
    <property type="entry name" value="GLHYDRLASE26"/>
</dbReference>
<feature type="domain" description="Gram-positive cocci surface proteins LPxTG" evidence="11">
    <location>
        <begin position="1256"/>
        <end position="1292"/>
    </location>
</feature>
<dbReference type="GO" id="GO:0006080">
    <property type="term" value="P:substituted mannan metabolic process"/>
    <property type="evidence" value="ECO:0007669"/>
    <property type="project" value="InterPro"/>
</dbReference>
<dbReference type="InterPro" id="IPR005087">
    <property type="entry name" value="CBM11"/>
</dbReference>
<feature type="active site" description="Proton donor" evidence="8">
    <location>
        <position position="580"/>
    </location>
</feature>
<dbReference type="InterPro" id="IPR000805">
    <property type="entry name" value="Glyco_hydro_26"/>
</dbReference>
<dbReference type="GO" id="GO:0030245">
    <property type="term" value="P:cellulose catabolic process"/>
    <property type="evidence" value="ECO:0007669"/>
    <property type="project" value="InterPro"/>
</dbReference>
<keyword evidence="6" id="KW-0572">Peptidoglycan-anchor</keyword>
<evidence type="ECO:0000259" key="12">
    <source>
        <dbReference type="PROSITE" id="PS51764"/>
    </source>
</evidence>
<dbReference type="Gene3D" id="2.60.120.260">
    <property type="entry name" value="Galactose-binding domain-like"/>
    <property type="match status" value="2"/>
</dbReference>
<dbReference type="InterPro" id="IPR017853">
    <property type="entry name" value="GH"/>
</dbReference>
<gene>
    <name evidence="13" type="primary">Man26F</name>
</gene>
<evidence type="ECO:0000256" key="7">
    <source>
        <dbReference type="ARBA" id="ARBA00023295"/>
    </source>
</evidence>
<sequence>MGIGRFKKGLAALVALALTLSAAPATVLEVKAEGTTQTVIYSNDFEDASKLPEKKTAADLVGGINGSTALGFDYTFDKSKDWDQKDIQMNYQYADPITAGAKLSVDVILPKDGTYNGTLKLQAATQLGANWAWTKATEEQSIDLSKFVVVGDYKVQTIQFTFGDEIASIQGLNSIIVQVVGNYCDYNGKVLIDNVKLIDGVAPSTNKKVYYTNDFESSTKLPENSSLVSGINGSTVLGFDYTFDKGQSWDQRDIEFKYEYADPIVEGAKLSVDVILPKDATYDGTLALKAATQMGPSPWTWTEAADVQTLALDKFTTVGDYKVQTLTFTFGSKITEKQGLHGIFLQTVGKNCNYAGKFYIDNIKLIEGEIAAPTEKYVLKTVEPTAQTKVEPSKLNIPSTVSLIDSKSIANTANLYAYLKAVGESDYLIFGHQNDLHSKAGSSKLSKSDTMDMTGSISGVVGIDSLSLTGAELQVPDGDPRSAATYVADLSEKAAKQGAIITLSMHMPNFDLVKEKGKKKDGKWDFTGYTPNTTTGNVMQRILPGGDLNEVFTSYMDIIADYANQLEARGIPVLFRPFHENSGGWFWWGSATCDQAGFRNVWRYTVDYMRDVKDTHNLIYVYSPNGTFENEASYLDRYPGDEYVDVMAMDLYNQNPTLTDNFPTILADNMKMIDGIAAKHNKVTAVSEAGILCTGFNGMKVTGNKRVTWFEDVLNTVASTNAAYLLTWANFGETSGIFMPYMADETHGHEMLNSFIKFYNDEKSVFADGVGDFSSLNVTNTDAYTNTTGFMVAPTSGSRMLEASKLQATVKNTDKEVSFVLKNSDGVVIKTLKAAANGTTYTAQVTDEILKAIAPTFGTIDLTVGGQVYDTVKVMFNIKEVPVNPAMGDDFEYYYGNDDLLGTQWSTNFGPGCSITPMTTNKVGEHNNGEYGVAFKYKISTEKASEGWAGMTKNMGKDWSPYDALQIWIKPDGYGQKLVVQITSKGEDFEVHLPEFAATKEAKLLTIPFSKFVGKNKGIFDPKNIDRIGVWCNTIIPEGQAGITVDSTMYIDDIKAVKTNVASGAQDLLSKLEAVKDTEIIFTPDSDIIPVNAFKLAKQNNNKILVVKDKVSFKFDDKAVLDTIINSNLVDLKLISKVLKNDTVKKFIEGQGAKLLAGYSFENNLADGKFGGKVNMNIKVDPAYTGKKLFVYFVDKNSKYKLVDSPVVAEGGDCTVYIEHFSDYVVTDKELDLSVVNPGVNPGSNPSNGNGITTTLPQTGSPVDKNVLLGLGALILLAGAAVVGLARRKERE</sequence>
<evidence type="ECO:0000256" key="1">
    <source>
        <dbReference type="ARBA" id="ARBA00007754"/>
    </source>
</evidence>
<dbReference type="NCBIfam" id="TIGR01167">
    <property type="entry name" value="LPXTG_anchor"/>
    <property type="match status" value="1"/>
</dbReference>
<evidence type="ECO:0000256" key="10">
    <source>
        <dbReference type="SAM" id="SignalP"/>
    </source>
</evidence>
<dbReference type="Pfam" id="PF02156">
    <property type="entry name" value="Glyco_hydro_26"/>
    <property type="match status" value="1"/>
</dbReference>
<dbReference type="Pfam" id="PF03425">
    <property type="entry name" value="CBM_11"/>
    <property type="match status" value="1"/>
</dbReference>
<dbReference type="Pfam" id="PF03424">
    <property type="entry name" value="CBM_17_28"/>
    <property type="match status" value="1"/>
</dbReference>
<evidence type="ECO:0000256" key="8">
    <source>
        <dbReference type="PROSITE-ProRule" id="PRU01100"/>
    </source>
</evidence>
<feature type="chain" id="PRO_5039651740" evidence="10">
    <location>
        <begin position="26"/>
        <end position="1292"/>
    </location>
</feature>
<dbReference type="PANTHER" id="PTHR40079:SF4">
    <property type="entry name" value="GH26 DOMAIN-CONTAINING PROTEIN-RELATED"/>
    <property type="match status" value="1"/>
</dbReference>
<dbReference type="InterPro" id="IPR022790">
    <property type="entry name" value="GH26_dom"/>
</dbReference>
<reference evidence="13" key="1">
    <citation type="submission" date="2009-04" db="EMBL/GenBank/DDBJ databases">
        <title>Clostridium cellulovorans cellulosomal and noncellulosomal genes.</title>
        <authorList>
            <person name="Tamaru Y."/>
        </authorList>
    </citation>
    <scope>NUCLEOTIDE SEQUENCE</scope>
</reference>
<evidence type="ECO:0000256" key="4">
    <source>
        <dbReference type="ARBA" id="ARBA00022729"/>
    </source>
</evidence>
<accession>A0A173N033</accession>
<dbReference type="OMA" id="CETIPEI"/>
<feature type="domain" description="GH26" evidence="12">
    <location>
        <begin position="410"/>
        <end position="768"/>
    </location>
</feature>
<evidence type="ECO:0000256" key="3">
    <source>
        <dbReference type="ARBA" id="ARBA00022525"/>
    </source>
</evidence>
<name>A0A173N033_CLOCL</name>